<organism evidence="2 3">
    <name type="scientific">Octadecabacter temperatus</name>
    <dbReference type="NCBI Taxonomy" id="1458307"/>
    <lineage>
        <taxon>Bacteria</taxon>
        <taxon>Pseudomonadati</taxon>
        <taxon>Pseudomonadota</taxon>
        <taxon>Alphaproteobacteria</taxon>
        <taxon>Rhodobacterales</taxon>
        <taxon>Roseobacteraceae</taxon>
        <taxon>Octadecabacter</taxon>
    </lineage>
</organism>
<evidence type="ECO:0000259" key="1">
    <source>
        <dbReference type="Pfam" id="PF00535"/>
    </source>
</evidence>
<dbReference type="PANTHER" id="PTHR43179">
    <property type="entry name" value="RHAMNOSYLTRANSFERASE WBBL"/>
    <property type="match status" value="1"/>
</dbReference>
<dbReference type="PANTHER" id="PTHR43179:SF7">
    <property type="entry name" value="RHAMNOSYLTRANSFERASE WBBL"/>
    <property type="match status" value="1"/>
</dbReference>
<keyword evidence="2" id="KW-0328">Glycosyltransferase</keyword>
<sequence length="1070" mass="118463">MIPRVNLPLAKPDDSSAIIVNGSVYAAVSEVQAKSRVEVSVGAITAPLNPSSNNPLRTYAMDADIVLDVDHLAAAISSDPKEKSPGEIYSVWVNHLTDWVLAGAQTVQLMMTDRDTPSRIEIERTINIEATTAGMVFETWLAQHRGRANLLVHFTCSQTQRTTSHSISFDPTFQGGIARENYQHVRIPLPEGFDAGQVWLAVDYLGYVPDGHDVEPFFFLADTRVSVPSIPSTSLVDPIRIGKPGEERTKVWMEGDIPCHVMNGDEIRLSIGGNEQILLNITPPILTLKEDYGHTLVIASDQAIELLLLIDGEPIEQVNFGTSHNVVRLPSKYLTGTTRHLCFKDRSGSITYWETQHLAPAIITPADVLQREAAAPFPSTVFAQTPRRYASLKAHMENADASVDMAQVAYAMSVLEGGHDNVKLKPLTFAQPDAPKVTVVIPAHNKVEVTYLALCSLLVAHNHASFEVIVVDDASTDETRHLEDIVSGITVLHNDTAQRFIRSCNQGAAEAKGDFIALLNNDVEVTSGWLDELLNAFDRFDNVGLAGSKLLYPDGALQDAGGIVWGTGNPWNYGNRQNPEDPRFSYARQTDYLCGAAMMVPADLWRALDGFSSYMEPMYFEDTDFAFKVREAGYSTWFVPSSVVYHFEGMTSGTDVTTGFKKYQEVNRPKFKRRWAKDFAKFGKEGCTPDLEKDRGIVGRVLFIDYSTPRPDQDAGSYAALQEIRLVQSLGYKVSFLPSNMAHLGSYTEELQKMGVEMIYAPFYLSQSEYLAQHAVDFDAFYITRYYVARDVLSQLRKLAPEARVLFNNADLHFLREIRAAQSENDETMLEKARQTRTDEMEIINNVDVVLSYNDVEHSVIQAYSDGAAKVVKCPWVVDVPEMRTPLSKRRGLSFLGSFRHHPNGEGVSWFIRDILPAAIHATPSPVDLSIYGAAMTDDIKALASDAVNPIGFVENIRDAYDNHRIFVAPLRSGAGIKGKVLSALAHGIPCVLSPTAAEGIGLRNGHDCFIVNTPSEWANAIARLTEDDDLWHAISANAQAYMWDAFSFNQGRAQMRSAFEAADLYNTVD</sequence>
<protein>
    <submittedName>
        <fullName evidence="2">N-acetylglucosaminyl-diphospho-decaprenol L-rhamnosyltransferase</fullName>
        <ecNumber evidence="2">2.4.1.289</ecNumber>
    </submittedName>
</protein>
<feature type="domain" description="Glycosyltransferase 2-like" evidence="1">
    <location>
        <begin position="438"/>
        <end position="558"/>
    </location>
</feature>
<accession>A0A0K0Y6W5</accession>
<dbReference type="PATRIC" id="fig|1458307.3.peg.2117"/>
<dbReference type="SUPFAM" id="SSF53756">
    <property type="entry name" value="UDP-Glycosyltransferase/glycogen phosphorylase"/>
    <property type="match status" value="1"/>
</dbReference>
<dbReference type="KEGG" id="otm:OSB_21020"/>
<dbReference type="Pfam" id="PF00535">
    <property type="entry name" value="Glycos_transf_2"/>
    <property type="match status" value="1"/>
</dbReference>
<evidence type="ECO:0000313" key="3">
    <source>
        <dbReference type="Proteomes" id="UP000067444"/>
    </source>
</evidence>
<dbReference type="EC" id="2.4.1.289" evidence="2"/>
<dbReference type="InterPro" id="IPR001173">
    <property type="entry name" value="Glyco_trans_2-like"/>
</dbReference>
<evidence type="ECO:0000313" key="2">
    <source>
        <dbReference type="EMBL" id="AKS46641.1"/>
    </source>
</evidence>
<gene>
    <name evidence="2" type="primary">wbbL</name>
    <name evidence="2" type="ORF">OSB_21020</name>
</gene>
<dbReference type="AlphaFoldDB" id="A0A0K0Y6W5"/>
<dbReference type="SUPFAM" id="SSF53448">
    <property type="entry name" value="Nucleotide-diphospho-sugar transferases"/>
    <property type="match status" value="1"/>
</dbReference>
<proteinExistence type="predicted"/>
<keyword evidence="2" id="KW-0808">Transferase</keyword>
<dbReference type="GO" id="GO:0102096">
    <property type="term" value="F:decaprenyl-N-acetyl-alpha-D-glucosaminyl-pyrophosphate:dTDP-alpha-L-rhamnose rhamnosyltransferase activity"/>
    <property type="evidence" value="ECO:0007669"/>
    <property type="project" value="UniProtKB-EC"/>
</dbReference>
<name>A0A0K0Y6W5_9RHOB</name>
<dbReference type="Proteomes" id="UP000067444">
    <property type="component" value="Chromosome"/>
</dbReference>
<reference evidence="2 3" key="1">
    <citation type="journal article" date="2015" name="Genome Announc.">
        <title>Closed Genome Sequence of Octadecabacter temperatus SB1, the First Mesophilic Species of the Genus Octadecabacter.</title>
        <authorList>
            <person name="Voget S."/>
            <person name="Billerbeck S."/>
            <person name="Simon M."/>
            <person name="Daniel R."/>
        </authorList>
    </citation>
    <scope>NUCLEOTIDE SEQUENCE [LARGE SCALE GENOMIC DNA]</scope>
    <source>
        <strain evidence="2 3">SB1</strain>
    </source>
</reference>
<dbReference type="Pfam" id="PF13692">
    <property type="entry name" value="Glyco_trans_1_4"/>
    <property type="match status" value="1"/>
</dbReference>
<dbReference type="CDD" id="cd04186">
    <property type="entry name" value="GT_2_like_c"/>
    <property type="match status" value="1"/>
</dbReference>
<dbReference type="Gene3D" id="3.90.550.10">
    <property type="entry name" value="Spore Coat Polysaccharide Biosynthesis Protein SpsA, Chain A"/>
    <property type="match status" value="1"/>
</dbReference>
<dbReference type="RefSeq" id="WP_049834928.1">
    <property type="nucleotide sequence ID" value="NZ_CP012160.1"/>
</dbReference>
<dbReference type="STRING" id="1458307.OSB_21020"/>
<dbReference type="Gene3D" id="3.40.50.2000">
    <property type="entry name" value="Glycogen Phosphorylase B"/>
    <property type="match status" value="1"/>
</dbReference>
<keyword evidence="3" id="KW-1185">Reference proteome</keyword>
<dbReference type="InterPro" id="IPR029044">
    <property type="entry name" value="Nucleotide-diphossugar_trans"/>
</dbReference>
<dbReference type="OrthoDB" id="5291101at2"/>
<dbReference type="EMBL" id="CP012160">
    <property type="protein sequence ID" value="AKS46641.1"/>
    <property type="molecule type" value="Genomic_DNA"/>
</dbReference>